<dbReference type="PANTHER" id="PTHR42788">
    <property type="entry name" value="TAURINE IMPORT ATP-BINDING PROTEIN-RELATED"/>
    <property type="match status" value="1"/>
</dbReference>
<dbReference type="InterPro" id="IPR017871">
    <property type="entry name" value="ABC_transporter-like_CS"/>
</dbReference>
<proteinExistence type="predicted"/>
<dbReference type="Proteomes" id="UP000810292">
    <property type="component" value="Unassembled WGS sequence"/>
</dbReference>
<dbReference type="EMBL" id="JADIMF010000084">
    <property type="protein sequence ID" value="MBO8469221.1"/>
    <property type="molecule type" value="Genomic_DNA"/>
</dbReference>
<sequence length="185" mass="20390">MRITIEEKRFGDKLIFSSVVFDIRKGMRTALLGPSGRGKTTLLRIAAGLDDDFIGRVDDRPEMPGILFQEDRLSERVSVLSNLMAVTDDRQKALEALGRVGLEGEGGHYIPELSGGMRRRVAIARLLLLPSDSVFLDEPFQGLDGESKKIAASALLEYSQGKTMLFITHDEEDVSLLGAESVIRL</sequence>
<dbReference type="PROSITE" id="PS50893">
    <property type="entry name" value="ABC_TRANSPORTER_2"/>
    <property type="match status" value="1"/>
</dbReference>
<dbReference type="SMART" id="SM00382">
    <property type="entry name" value="AAA"/>
    <property type="match status" value="1"/>
</dbReference>
<keyword evidence="3 5" id="KW-0067">ATP-binding</keyword>
<dbReference type="InterPro" id="IPR003439">
    <property type="entry name" value="ABC_transporter-like_ATP-bd"/>
</dbReference>
<evidence type="ECO:0000256" key="2">
    <source>
        <dbReference type="ARBA" id="ARBA00022741"/>
    </source>
</evidence>
<dbReference type="InterPro" id="IPR050166">
    <property type="entry name" value="ABC_transporter_ATP-bind"/>
</dbReference>
<dbReference type="Gene3D" id="3.40.50.300">
    <property type="entry name" value="P-loop containing nucleotide triphosphate hydrolases"/>
    <property type="match status" value="1"/>
</dbReference>
<dbReference type="GO" id="GO:0005524">
    <property type="term" value="F:ATP binding"/>
    <property type="evidence" value="ECO:0007669"/>
    <property type="project" value="UniProtKB-KW"/>
</dbReference>
<dbReference type="SUPFAM" id="SSF52540">
    <property type="entry name" value="P-loop containing nucleoside triphosphate hydrolases"/>
    <property type="match status" value="1"/>
</dbReference>
<organism evidence="5 6">
    <name type="scientific">Candidatus Ornithospirochaeta stercoravium</name>
    <dbReference type="NCBI Taxonomy" id="2840897"/>
    <lineage>
        <taxon>Bacteria</taxon>
        <taxon>Pseudomonadati</taxon>
        <taxon>Spirochaetota</taxon>
        <taxon>Spirochaetia</taxon>
        <taxon>Spirochaetales</taxon>
        <taxon>Spirochaetaceae</taxon>
        <taxon>Spirochaetaceae incertae sedis</taxon>
        <taxon>Candidatus Ornithospirochaeta</taxon>
    </lineage>
</organism>
<protein>
    <submittedName>
        <fullName evidence="5">ABC transporter ATP-binding protein</fullName>
    </submittedName>
</protein>
<keyword evidence="2" id="KW-0547">Nucleotide-binding</keyword>
<reference evidence="5" key="2">
    <citation type="journal article" date="2021" name="PeerJ">
        <title>Extensive microbial diversity within the chicken gut microbiome revealed by metagenomics and culture.</title>
        <authorList>
            <person name="Gilroy R."/>
            <person name="Ravi A."/>
            <person name="Getino M."/>
            <person name="Pursley I."/>
            <person name="Horton D.L."/>
            <person name="Alikhan N.F."/>
            <person name="Baker D."/>
            <person name="Gharbi K."/>
            <person name="Hall N."/>
            <person name="Watson M."/>
            <person name="Adriaenssens E.M."/>
            <person name="Foster-Nyarko E."/>
            <person name="Jarju S."/>
            <person name="Secka A."/>
            <person name="Antonio M."/>
            <person name="Oren A."/>
            <person name="Chaudhuri R.R."/>
            <person name="La Ragione R."/>
            <person name="Hildebrand F."/>
            <person name="Pallen M.J."/>
        </authorList>
    </citation>
    <scope>NUCLEOTIDE SEQUENCE</scope>
    <source>
        <strain evidence="5">14700</strain>
    </source>
</reference>
<dbReference type="PANTHER" id="PTHR42788:SF13">
    <property type="entry name" value="ALIPHATIC SULFONATES IMPORT ATP-BINDING PROTEIN SSUB"/>
    <property type="match status" value="1"/>
</dbReference>
<dbReference type="PROSITE" id="PS00211">
    <property type="entry name" value="ABC_TRANSPORTER_1"/>
    <property type="match status" value="1"/>
</dbReference>
<feature type="domain" description="ABC transporter" evidence="4">
    <location>
        <begin position="1"/>
        <end position="185"/>
    </location>
</feature>
<dbReference type="InterPro" id="IPR003593">
    <property type="entry name" value="AAA+_ATPase"/>
</dbReference>
<reference evidence="5" key="1">
    <citation type="submission" date="2020-10" db="EMBL/GenBank/DDBJ databases">
        <authorList>
            <person name="Gilroy R."/>
        </authorList>
    </citation>
    <scope>NUCLEOTIDE SEQUENCE</scope>
    <source>
        <strain evidence="5">14700</strain>
    </source>
</reference>
<name>A0A9D9IBK4_9SPIO</name>
<dbReference type="GO" id="GO:0016887">
    <property type="term" value="F:ATP hydrolysis activity"/>
    <property type="evidence" value="ECO:0007669"/>
    <property type="project" value="InterPro"/>
</dbReference>
<gene>
    <name evidence="5" type="ORF">IAA72_05505</name>
</gene>
<comment type="caution">
    <text evidence="5">The sequence shown here is derived from an EMBL/GenBank/DDBJ whole genome shotgun (WGS) entry which is preliminary data.</text>
</comment>
<dbReference type="Pfam" id="PF00005">
    <property type="entry name" value="ABC_tran"/>
    <property type="match status" value="1"/>
</dbReference>
<evidence type="ECO:0000259" key="4">
    <source>
        <dbReference type="PROSITE" id="PS50893"/>
    </source>
</evidence>
<evidence type="ECO:0000313" key="6">
    <source>
        <dbReference type="Proteomes" id="UP000810292"/>
    </source>
</evidence>
<keyword evidence="1" id="KW-0813">Transport</keyword>
<dbReference type="InterPro" id="IPR027417">
    <property type="entry name" value="P-loop_NTPase"/>
</dbReference>
<accession>A0A9D9IBK4</accession>
<evidence type="ECO:0000313" key="5">
    <source>
        <dbReference type="EMBL" id="MBO8469221.1"/>
    </source>
</evidence>
<dbReference type="AlphaFoldDB" id="A0A9D9IBK4"/>
<evidence type="ECO:0000256" key="1">
    <source>
        <dbReference type="ARBA" id="ARBA00022448"/>
    </source>
</evidence>
<evidence type="ECO:0000256" key="3">
    <source>
        <dbReference type="ARBA" id="ARBA00022840"/>
    </source>
</evidence>